<sequence length="80" mass="8695">MPTDHGDVLIGTGVPKPPEVWLVIIEIFLNYAGCGARVFSIIIDDLLPFKEILSSQSKTGAGGLGDVDEKKRTHIYLKIS</sequence>
<keyword evidence="1" id="KW-1133">Transmembrane helix</keyword>
<name>A0ABQ0WEV3_9GAMM</name>
<organism evidence="2 3">
    <name type="scientific">Halomonas cupida</name>
    <dbReference type="NCBI Taxonomy" id="44933"/>
    <lineage>
        <taxon>Bacteria</taxon>
        <taxon>Pseudomonadati</taxon>
        <taxon>Pseudomonadota</taxon>
        <taxon>Gammaproteobacteria</taxon>
        <taxon>Oceanospirillales</taxon>
        <taxon>Halomonadaceae</taxon>
        <taxon>Halomonas</taxon>
    </lineage>
</organism>
<proteinExistence type="predicted"/>
<evidence type="ECO:0000313" key="2">
    <source>
        <dbReference type="EMBL" id="GEN24200.1"/>
    </source>
</evidence>
<protein>
    <submittedName>
        <fullName evidence="2">Uncharacterized protein</fullName>
    </submittedName>
</protein>
<gene>
    <name evidence="2" type="ORF">HCU01_21490</name>
</gene>
<evidence type="ECO:0000256" key="1">
    <source>
        <dbReference type="SAM" id="Phobius"/>
    </source>
</evidence>
<keyword evidence="3" id="KW-1185">Reference proteome</keyword>
<evidence type="ECO:0000313" key="3">
    <source>
        <dbReference type="Proteomes" id="UP000321726"/>
    </source>
</evidence>
<keyword evidence="1" id="KW-0812">Transmembrane</keyword>
<comment type="caution">
    <text evidence="2">The sequence shown here is derived from an EMBL/GenBank/DDBJ whole genome shotgun (WGS) entry which is preliminary data.</text>
</comment>
<accession>A0ABQ0WEV3</accession>
<dbReference type="Proteomes" id="UP000321726">
    <property type="component" value="Unassembled WGS sequence"/>
</dbReference>
<dbReference type="EMBL" id="BJXU01000079">
    <property type="protein sequence ID" value="GEN24200.1"/>
    <property type="molecule type" value="Genomic_DNA"/>
</dbReference>
<keyword evidence="1" id="KW-0472">Membrane</keyword>
<feature type="transmembrane region" description="Helical" evidence="1">
    <location>
        <begin position="20"/>
        <end position="43"/>
    </location>
</feature>
<reference evidence="2 3" key="1">
    <citation type="submission" date="2019-07" db="EMBL/GenBank/DDBJ databases">
        <title>Whole genome shotgun sequence of Halomonas cupida NBRC 102219.</title>
        <authorList>
            <person name="Hosoyama A."/>
            <person name="Uohara A."/>
            <person name="Ohji S."/>
            <person name="Ichikawa N."/>
        </authorList>
    </citation>
    <scope>NUCLEOTIDE SEQUENCE [LARGE SCALE GENOMIC DNA]</scope>
    <source>
        <strain evidence="2 3">NBRC 102219</strain>
    </source>
</reference>